<feature type="transmembrane region" description="Helical" evidence="7">
    <location>
        <begin position="51"/>
        <end position="84"/>
    </location>
</feature>
<keyword evidence="6" id="KW-0813">Transport</keyword>
<comment type="subcellular location">
    <subcellularLocation>
        <location evidence="6">Cell membrane</location>
        <topology evidence="6">Multi-pass membrane protein</topology>
    </subcellularLocation>
    <subcellularLocation>
        <location evidence="1">Membrane</location>
        <topology evidence="1">Multi-pass membrane protein</topology>
    </subcellularLocation>
</comment>
<feature type="transmembrane region" description="Helical" evidence="7">
    <location>
        <begin position="20"/>
        <end position="39"/>
    </location>
</feature>
<feature type="transmembrane region" description="Helical" evidence="7">
    <location>
        <begin position="180"/>
        <end position="208"/>
    </location>
</feature>
<evidence type="ECO:0000256" key="2">
    <source>
        <dbReference type="ARBA" id="ARBA00008034"/>
    </source>
</evidence>
<feature type="transmembrane region" description="Helical" evidence="7">
    <location>
        <begin position="220"/>
        <end position="244"/>
    </location>
</feature>
<evidence type="ECO:0000256" key="1">
    <source>
        <dbReference type="ARBA" id="ARBA00004141"/>
    </source>
</evidence>
<keyword evidence="9" id="KW-1185">Reference proteome</keyword>
<feature type="transmembrane region" description="Helical" evidence="7">
    <location>
        <begin position="137"/>
        <end position="160"/>
    </location>
</feature>
<evidence type="ECO:0000256" key="5">
    <source>
        <dbReference type="ARBA" id="ARBA00023136"/>
    </source>
</evidence>
<feature type="transmembrane region" description="Helical" evidence="7">
    <location>
        <begin position="250"/>
        <end position="267"/>
    </location>
</feature>
<accession>A0A968GEZ8</accession>
<gene>
    <name evidence="8" type="ORF">HCT48_01025</name>
</gene>
<evidence type="ECO:0000313" key="8">
    <source>
        <dbReference type="EMBL" id="NIZ68803.1"/>
    </source>
</evidence>
<comment type="similarity">
    <text evidence="2 6">Belongs to the ABC-3 integral membrane protein family.</text>
</comment>
<dbReference type="Gene3D" id="1.10.3470.10">
    <property type="entry name" value="ABC transporter involved in vitamin B12 uptake, BtuC"/>
    <property type="match status" value="1"/>
</dbReference>
<dbReference type="InterPro" id="IPR001626">
    <property type="entry name" value="ABC_TroCD"/>
</dbReference>
<protein>
    <submittedName>
        <fullName evidence="8">Metal ABC transporter permease</fullName>
    </submittedName>
</protein>
<dbReference type="GO" id="GO:0043190">
    <property type="term" value="C:ATP-binding cassette (ABC) transporter complex"/>
    <property type="evidence" value="ECO:0007669"/>
    <property type="project" value="InterPro"/>
</dbReference>
<evidence type="ECO:0000256" key="3">
    <source>
        <dbReference type="ARBA" id="ARBA00022692"/>
    </source>
</evidence>
<dbReference type="AlphaFoldDB" id="A0A968GEZ8"/>
<evidence type="ECO:0000256" key="6">
    <source>
        <dbReference type="RuleBase" id="RU003943"/>
    </source>
</evidence>
<dbReference type="PANTHER" id="PTHR30477:SF0">
    <property type="entry name" value="METAL TRANSPORT SYSTEM MEMBRANE PROTEIN TM_0125-RELATED"/>
    <property type="match status" value="1"/>
</dbReference>
<name>A0A968GEZ8_9SPIO</name>
<comment type="caution">
    <text evidence="8">The sequence shown here is derived from an EMBL/GenBank/DDBJ whole genome shotgun (WGS) entry which is preliminary data.</text>
</comment>
<organism evidence="8 9">
    <name type="scientific">Entomospira culicis</name>
    <dbReference type="NCBI Taxonomy" id="2719989"/>
    <lineage>
        <taxon>Bacteria</taxon>
        <taxon>Pseudomonadati</taxon>
        <taxon>Spirochaetota</taxon>
        <taxon>Spirochaetia</taxon>
        <taxon>Spirochaetales</taxon>
        <taxon>Spirochaetaceae</taxon>
        <taxon>Entomospira</taxon>
    </lineage>
</organism>
<dbReference type="PANTHER" id="PTHR30477">
    <property type="entry name" value="ABC-TRANSPORTER METAL-BINDING PROTEIN"/>
    <property type="match status" value="1"/>
</dbReference>
<dbReference type="Proteomes" id="UP000778951">
    <property type="component" value="Unassembled WGS sequence"/>
</dbReference>
<evidence type="ECO:0000256" key="7">
    <source>
        <dbReference type="SAM" id="Phobius"/>
    </source>
</evidence>
<keyword evidence="4 7" id="KW-1133">Transmembrane helix</keyword>
<feature type="transmembrane region" description="Helical" evidence="7">
    <location>
        <begin position="90"/>
        <end position="111"/>
    </location>
</feature>
<evidence type="ECO:0000313" key="9">
    <source>
        <dbReference type="Proteomes" id="UP000778951"/>
    </source>
</evidence>
<dbReference type="Pfam" id="PF00950">
    <property type="entry name" value="ABC-3"/>
    <property type="match status" value="1"/>
</dbReference>
<dbReference type="SUPFAM" id="SSF81345">
    <property type="entry name" value="ABC transporter involved in vitamin B12 uptake, BtuC"/>
    <property type="match status" value="1"/>
</dbReference>
<dbReference type="GO" id="GO:0010043">
    <property type="term" value="P:response to zinc ion"/>
    <property type="evidence" value="ECO:0007669"/>
    <property type="project" value="TreeGrafter"/>
</dbReference>
<proteinExistence type="inferred from homology"/>
<dbReference type="GO" id="GO:0055085">
    <property type="term" value="P:transmembrane transport"/>
    <property type="evidence" value="ECO:0007669"/>
    <property type="project" value="InterPro"/>
</dbReference>
<dbReference type="InterPro" id="IPR037294">
    <property type="entry name" value="ABC_BtuC-like"/>
</dbReference>
<keyword evidence="5 7" id="KW-0472">Membrane</keyword>
<keyword evidence="3 6" id="KW-0812">Transmembrane</keyword>
<dbReference type="RefSeq" id="WP_167694920.1">
    <property type="nucleotide sequence ID" value="NZ_CP118181.1"/>
</dbReference>
<dbReference type="EMBL" id="JAATLM010000001">
    <property type="protein sequence ID" value="NIZ68803.1"/>
    <property type="molecule type" value="Genomic_DNA"/>
</dbReference>
<reference evidence="8" key="1">
    <citation type="submission" date="2020-03" db="EMBL/GenBank/DDBJ databases">
        <title>Spirochaetal bacteria isolated from arthropods constitute a novel genus Entomospira genus novum within the order Spirochaetales.</title>
        <authorList>
            <person name="Grana-Miraglia L."/>
            <person name="Sikutova S."/>
            <person name="Fingerle V."/>
            <person name="Sing A."/>
            <person name="Castillo-Ramirez S."/>
            <person name="Margos G."/>
            <person name="Rudolf I."/>
        </authorList>
    </citation>
    <scope>NUCLEOTIDE SEQUENCE</scope>
    <source>
        <strain evidence="8">BR149</strain>
    </source>
</reference>
<evidence type="ECO:0000256" key="4">
    <source>
        <dbReference type="ARBA" id="ARBA00022989"/>
    </source>
</evidence>
<sequence length="270" mass="29113">MTLSTLLSLLSLEFVQRAMLVGFVISLATALLGTVLVYKRLALIGDGLAHIGFGALSLAVAMAWAPLLFAIPMMVIASVIVVLISENKRIYSDALIGIISNSALAFGIVIATKSKGFSVDVAGYLFGSLLTLTKLDVIVSLILGSLVIFLMIFLHHRLFIITHDPEYAKTRGINTRFYKIILAILTGITVAIGMRLTGSLLISSLIIFPVSIAHRLTHSYLRLVVISAIIALITFYLGIILSILAGIPSGASIILFNLFTFILVSLIKRK</sequence>